<reference evidence="3" key="1">
    <citation type="journal article" date="2019" name="Sci. Rep.">
        <title>Draft genome of Tanacetum cinerariifolium, the natural source of mosquito coil.</title>
        <authorList>
            <person name="Yamashiro T."/>
            <person name="Shiraishi A."/>
            <person name="Satake H."/>
            <person name="Nakayama K."/>
        </authorList>
    </citation>
    <scope>NUCLEOTIDE SEQUENCE</scope>
</reference>
<dbReference type="Gene3D" id="2.40.70.10">
    <property type="entry name" value="Acid Proteases"/>
    <property type="match status" value="1"/>
</dbReference>
<dbReference type="InterPro" id="IPR021109">
    <property type="entry name" value="Peptidase_aspartic_dom_sf"/>
</dbReference>
<dbReference type="CDD" id="cd00303">
    <property type="entry name" value="retropepsin_like"/>
    <property type="match status" value="1"/>
</dbReference>
<sequence length="971" mass="109967">MTSSSKLSHDQTSNPISSTNPTPKGRTRKSSKQKVENSNFEEHLPPIATRIDNRTLVEMLRAPTKGCVEAIVVPLILAEQFELKHSLINMMTSEQFFGLKKDNPHDHIRWFNKITSTIKYRDVPNSIIKLILFPFALTGAARRWLEKEPPRFITTWNDLVSKFINKFFPPHELRTSVMKSQIFTKNSINLLIRIGKDIKISSVHVLITVLLNCTNWICFKPSRPRFLECCCRWQYVGKSPQDALTIIENKSKQTSAVTTAMTAMLKQLQANPPPAQVKAVEEICVTCGGAHPYYQCLAADGNTFPEFKDNIQGYVSVAASNYNQGNPGYRPQGVANQMRPPVLLNLMCKTIKIDLVNLKALTIDMVKNELRNEMKTSIQTSLSNQTNKIKNMMASLLQMNTTSTSGSGSLSGNTVANPKGELKAITTRSGLVTNGPTVPTHPKFVTPKEDECVEETYTDPDLAEYTIKVPPPPIQKHKPSQEKNEIKIQKFWHMFKQLHLNITLAEALVLMPKYQKMLKALLSNKEKLQELTNTPLNEIVQRELNCKALADLGASINLMPLSVWKKFCLPDLIPTRMTLELVNRAICTPDGITRDVFVLVGKFTFPADFVIVDYESDPRVPLILGKPFLMTACALIDVHDCLEVSVLNPTSGNPTFSLHKEITSSEVTHEIHDAEGCNFLSEEFPDTDSFNDIHPYFDDNPLSGSTTYSSNSLLEEFTDELALITYPLDYDDNLKFDIESDLREIEFLLYQGKDSGLKDSIDQTDLANLDDYFVDPTPEMFTDEHVPDYSFPSRFDVYDDDFLEIESDADNFYDDPFDSKGEKIKESKLLIDELDLPCDFLPYSEYDSFNSQDFFGVDAFPSPDNEDKVFNLGILIQEKSVTIITRVSQEKKLTISYASLVFEDFDPPFYEPIVFKDVPNSMRLLPFSSKNEENVFKPEIYTSEKVKEKQENDKIGSKPDKNEKRGEAQKS</sequence>
<dbReference type="InterPro" id="IPR005162">
    <property type="entry name" value="Retrotrans_gag_dom"/>
</dbReference>
<evidence type="ECO:0000256" key="1">
    <source>
        <dbReference type="SAM" id="MobiDB-lite"/>
    </source>
</evidence>
<dbReference type="PANTHER" id="PTHR33067:SF9">
    <property type="entry name" value="RNA-DIRECTED DNA POLYMERASE"/>
    <property type="match status" value="1"/>
</dbReference>
<organism evidence="3">
    <name type="scientific">Tanacetum cinerariifolium</name>
    <name type="common">Dalmatian daisy</name>
    <name type="synonym">Chrysanthemum cinerariifolium</name>
    <dbReference type="NCBI Taxonomy" id="118510"/>
    <lineage>
        <taxon>Eukaryota</taxon>
        <taxon>Viridiplantae</taxon>
        <taxon>Streptophyta</taxon>
        <taxon>Embryophyta</taxon>
        <taxon>Tracheophyta</taxon>
        <taxon>Spermatophyta</taxon>
        <taxon>Magnoliopsida</taxon>
        <taxon>eudicotyledons</taxon>
        <taxon>Gunneridae</taxon>
        <taxon>Pentapetalae</taxon>
        <taxon>asterids</taxon>
        <taxon>campanulids</taxon>
        <taxon>Asterales</taxon>
        <taxon>Asteraceae</taxon>
        <taxon>Asteroideae</taxon>
        <taxon>Anthemideae</taxon>
        <taxon>Anthemidinae</taxon>
        <taxon>Tanacetum</taxon>
    </lineage>
</organism>
<protein>
    <recommendedName>
        <fullName evidence="2">Retrotransposon gag domain-containing protein</fullName>
    </recommendedName>
</protein>
<feature type="region of interest" description="Disordered" evidence="1">
    <location>
        <begin position="940"/>
        <end position="971"/>
    </location>
</feature>
<feature type="region of interest" description="Disordered" evidence="1">
    <location>
        <begin position="1"/>
        <end position="43"/>
    </location>
</feature>
<evidence type="ECO:0000313" key="3">
    <source>
        <dbReference type="EMBL" id="GEV76410.1"/>
    </source>
</evidence>
<feature type="compositionally biased region" description="Polar residues" evidence="1">
    <location>
        <begin position="1"/>
        <end position="22"/>
    </location>
</feature>
<gene>
    <name evidence="3" type="ORF">Tci_148387</name>
</gene>
<proteinExistence type="predicted"/>
<evidence type="ECO:0000259" key="2">
    <source>
        <dbReference type="Pfam" id="PF03732"/>
    </source>
</evidence>
<dbReference type="EMBL" id="BKCJ010033540">
    <property type="protein sequence ID" value="GEV76410.1"/>
    <property type="molecule type" value="Genomic_DNA"/>
</dbReference>
<dbReference type="AlphaFoldDB" id="A0A699GQ43"/>
<name>A0A699GQ43_TANCI</name>
<dbReference type="Pfam" id="PF03732">
    <property type="entry name" value="Retrotrans_gag"/>
    <property type="match status" value="1"/>
</dbReference>
<feature type="domain" description="Retrotransposon gag" evidence="2">
    <location>
        <begin position="132"/>
        <end position="178"/>
    </location>
</feature>
<comment type="caution">
    <text evidence="3">The sequence shown here is derived from an EMBL/GenBank/DDBJ whole genome shotgun (WGS) entry which is preliminary data.</text>
</comment>
<dbReference type="PANTHER" id="PTHR33067">
    <property type="entry name" value="RNA-DIRECTED DNA POLYMERASE-RELATED"/>
    <property type="match status" value="1"/>
</dbReference>
<accession>A0A699GQ43</accession>